<dbReference type="Pfam" id="PF06823">
    <property type="entry name" value="DUF1236"/>
    <property type="match status" value="1"/>
</dbReference>
<organism evidence="2 3">
    <name type="scientific">Limoniibacter endophyticus</name>
    <dbReference type="NCBI Taxonomy" id="1565040"/>
    <lineage>
        <taxon>Bacteria</taxon>
        <taxon>Pseudomonadati</taxon>
        <taxon>Pseudomonadota</taxon>
        <taxon>Alphaproteobacteria</taxon>
        <taxon>Hyphomicrobiales</taxon>
        <taxon>Bartonellaceae</taxon>
        <taxon>Limoniibacter</taxon>
    </lineage>
</organism>
<reference evidence="2" key="1">
    <citation type="journal article" date="2014" name="Int. J. Syst. Evol. Microbiol.">
        <title>Complete genome sequence of Corynebacterium casei LMG S-19264T (=DSM 44701T), isolated from a smear-ripened cheese.</title>
        <authorList>
            <consortium name="US DOE Joint Genome Institute (JGI-PGF)"/>
            <person name="Walter F."/>
            <person name="Albersmeier A."/>
            <person name="Kalinowski J."/>
            <person name="Ruckert C."/>
        </authorList>
    </citation>
    <scope>NUCLEOTIDE SEQUENCE</scope>
    <source>
        <strain evidence="2">KCTC 42097</strain>
    </source>
</reference>
<sequence>MKRRLILFSAAALTIASGAAMAQERELLERGVPVDEPVRVIEREVIVEPRQEIITYVERQPMPERVVVIEAPIAVGAELPRDVELYPIPDEPTYRYAVVNEQRVIVNPNSYEIVRVLD</sequence>
<dbReference type="Proteomes" id="UP000641137">
    <property type="component" value="Unassembled WGS sequence"/>
</dbReference>
<comment type="caution">
    <text evidence="2">The sequence shown here is derived from an EMBL/GenBank/DDBJ whole genome shotgun (WGS) entry which is preliminary data.</text>
</comment>
<keyword evidence="1" id="KW-0732">Signal</keyword>
<keyword evidence="3" id="KW-1185">Reference proteome</keyword>
<evidence type="ECO:0000313" key="2">
    <source>
        <dbReference type="EMBL" id="GHC69862.1"/>
    </source>
</evidence>
<dbReference type="RefSeq" id="WP_189489465.1">
    <property type="nucleotide sequence ID" value="NZ_BMZO01000004.1"/>
</dbReference>
<dbReference type="AlphaFoldDB" id="A0A8J3GG02"/>
<evidence type="ECO:0000256" key="1">
    <source>
        <dbReference type="SAM" id="SignalP"/>
    </source>
</evidence>
<evidence type="ECO:0000313" key="3">
    <source>
        <dbReference type="Proteomes" id="UP000641137"/>
    </source>
</evidence>
<gene>
    <name evidence="2" type="ORF">GCM10010136_16080</name>
</gene>
<protein>
    <recommendedName>
        <fullName evidence="4">DUF1236 domain-containing protein</fullName>
    </recommendedName>
</protein>
<dbReference type="InterPro" id="IPR009642">
    <property type="entry name" value="DUF1236"/>
</dbReference>
<evidence type="ECO:0008006" key="4">
    <source>
        <dbReference type="Google" id="ProtNLM"/>
    </source>
</evidence>
<reference evidence="2" key="2">
    <citation type="submission" date="2020-09" db="EMBL/GenBank/DDBJ databases">
        <authorList>
            <person name="Sun Q."/>
            <person name="Kim S."/>
        </authorList>
    </citation>
    <scope>NUCLEOTIDE SEQUENCE</scope>
    <source>
        <strain evidence="2">KCTC 42097</strain>
    </source>
</reference>
<accession>A0A8J3GG02</accession>
<feature type="signal peptide" evidence="1">
    <location>
        <begin position="1"/>
        <end position="22"/>
    </location>
</feature>
<proteinExistence type="predicted"/>
<dbReference type="EMBL" id="BMZO01000004">
    <property type="protein sequence ID" value="GHC69862.1"/>
    <property type="molecule type" value="Genomic_DNA"/>
</dbReference>
<name>A0A8J3GG02_9HYPH</name>
<feature type="chain" id="PRO_5035287050" description="DUF1236 domain-containing protein" evidence="1">
    <location>
        <begin position="23"/>
        <end position="118"/>
    </location>
</feature>